<evidence type="ECO:0000256" key="1">
    <source>
        <dbReference type="SAM" id="MobiDB-lite"/>
    </source>
</evidence>
<dbReference type="Proteomes" id="UP000028194">
    <property type="component" value="Chromosome"/>
</dbReference>
<sequence length="224" mass="24846">MEKEFSLVLPTADDLSGEPAPTKDEVYAKIAKEIEAVSPVVADTLTKVFAALNSKSRWHVYLATKKWSALHGVRLMDSGYIGLTHEFVHEDIAKPCDIILYGTPELLQSGEIIVSAIPLEQGGLKVLHHKVLSVGVQGGTAFVNTEDENKKQFTVPHDFIFGKILRVIEFEDKEWHELIGKLINEATLVAYLEKALAKYSGSKTPNKARVDEINRRLAILKGRA</sequence>
<dbReference type="EMBL" id="CP007174">
    <property type="protein sequence ID" value="AIF83313.1"/>
    <property type="molecule type" value="Genomic_DNA"/>
</dbReference>
<accession>A0A075MQ56</accession>
<evidence type="ECO:0000313" key="3">
    <source>
        <dbReference type="Proteomes" id="UP000028194"/>
    </source>
</evidence>
<proteinExistence type="predicted"/>
<gene>
    <name evidence="2" type="ORF">NTE_01243</name>
</gene>
<dbReference type="RefSeq" id="WP_148700102.1">
    <property type="nucleotide sequence ID" value="NZ_CP007174.1"/>
</dbReference>
<dbReference type="AlphaFoldDB" id="A0A075MQ56"/>
<dbReference type="GeneID" id="41597049"/>
<feature type="region of interest" description="Disordered" evidence="1">
    <location>
        <begin position="1"/>
        <end position="20"/>
    </location>
</feature>
<evidence type="ECO:0000313" key="2">
    <source>
        <dbReference type="EMBL" id="AIF83313.1"/>
    </source>
</evidence>
<dbReference type="KEGG" id="nev:NTE_01243"/>
<protein>
    <submittedName>
        <fullName evidence="2">Uncharacterized protein</fullName>
    </submittedName>
</protein>
<dbReference type="HOGENOM" id="CLU_1232713_0_0_2"/>
<reference evidence="2 3" key="1">
    <citation type="journal article" date="2014" name="PLoS ONE">
        <title>Genome Sequence of Candidatus Nitrososphaera evergladensis from Group I.1b Enriched from Everglades Soil Reveals Novel Genomic Features of the Ammonia-Oxidizing Archaea.</title>
        <authorList>
            <person name="Zhalnina K.V."/>
            <person name="Dias R."/>
            <person name="Leonard M.T."/>
            <person name="Dorr de Quadros P."/>
            <person name="Camargo F.A."/>
            <person name="Drew J.C."/>
            <person name="Farmerie W.G."/>
            <person name="Daroub S.H."/>
            <person name="Triplett E.W."/>
        </authorList>
    </citation>
    <scope>NUCLEOTIDE SEQUENCE [LARGE SCALE GENOMIC DNA]</scope>
    <source>
        <strain evidence="2 3">SR1</strain>
    </source>
</reference>
<keyword evidence="3" id="KW-1185">Reference proteome</keyword>
<organism evidence="2 3">
    <name type="scientific">Candidatus Nitrososphaera evergladensis SR1</name>
    <dbReference type="NCBI Taxonomy" id="1459636"/>
    <lineage>
        <taxon>Archaea</taxon>
        <taxon>Nitrososphaerota</taxon>
        <taxon>Nitrososphaeria</taxon>
        <taxon>Nitrososphaerales</taxon>
        <taxon>Nitrososphaeraceae</taxon>
        <taxon>Nitrososphaera</taxon>
    </lineage>
</organism>
<name>A0A075MQ56_9ARCH</name>
<dbReference type="STRING" id="1459636.NTE_01243"/>